<sequence length="2423" mass="272437">MGSYKIEQYVFLKGTVTSELGSDDSRGSGEKGGNGEQGDSTILPRDLEEHAHISDQQNCSKSTLMGSDRECISARVSEKSDAELDTKSDARAHSGKHVRSHAQSDEASDTAPDAASTVLLDAHPEEQSNFQPDQNQRRKGTDLSQEVKEKKIHFLNISKESNTIGRGANLSLEYHHYQSPFHPKEKCATPSTVKYDTLPGEKVSPHCSTPTQKKDNVNKSNYHESEEQEVLLQHSDKRKTIKKNCEMGSSDMIDLIIRLHGDRSPTEGSWKGAEVNADVCAVVNNPRSRGYYVTKEERKPAHSAGQSVAEKEPPSGRLFPEGASPYKNIKDGGKFFLNTKANELSHEKDKIVDGVSNVEGGRAEIPHLSDSAHCENETAMSMRLTTPVSTTTQVTRVTRMSSLKKAEETKGKDLTNSNDKELVVGRIQKEGDSPKGRHHPKRALSSEASSSSEGADANGDVSGNGSGDENDDGDDHYDRHDGGVLDGASIRRGFPSLHIRSSGAEWKNGSPVSGHKCDGNVKSKRSDVDEYNGVRRVRGEGTTPLEKEGRKKHPKFYKGTCEDSSESHRINSSCSDKAASTREDYYKKGVQSEYRLRENRQSRQGKQKKMSQPSELNQLHRINESYQQSQPNRPNRRSDALTLDVKNNCHTGQEPRTGRNGKRNYLKKPEIEMEDFKMRNDMQKENKNRENSTLHDELHQWKMEGGGGNSHDEGKSLQGGPKDGKKRRNMSLVNGGHRIREVEGTWKDHNLIHARRMMKLGRQTPKRDVRNERDRRNQTKTEEDKCSRYDDDEEDEDNHAHDNKSDYENDADSNSVGRFDRRSDRDVPRENLANGAHHNDVGDEEDAGVADGVVDGEAADEDDVSHSREIQRNIDYIMQNDDIDFSRISVKPSKNYVKINLFIDRYILSYNELENSELLFCFGESSEEDVMTTRRSSVKEGGEDGGDDSQNDGPLSMRKKNAASSYKKKNRQQKNRKINYYAIDTMWQPHFHPHNKEFRVRYRYKGSMRLKTISCKHYGYLPSKKISILFLFRWLLCGKYIAEKTKRSRLSITDINDCNLPDLLSKKRNKNNGYMTDDEWKALEEKKSKEFYEHVNKINNFLISNYKDDTFVNKLKVIINGCDKHFKREEVLNILNQCLRDKLTSEQRRESLMRGDGGMVGCSVQSAVARAVDSSQGSSPSGGNTMRGTMRGTMSGRREQRREPRMEQLPRASAPPVNSKKRKRTFNQSGDPYCKESMDDGSIIHSSSGSSKGSSHGNSQGGSHEGIHSSSSIGDSMGKVIFASKKKKKESFFERANGGNEGAKVGAAQVRKKDEKNAMWRGGYNRQNRTDEEKGNGDTLHDVRVNRIGMKYLPMHCAETELSDEGGAKGDRSRNRNAELCDNKMVTMHHGGSLYHGCDEVHGRSANFQPNGNVVHGGFAKARERSLVHQGISGGSERGASERSRVDSSPSHSPGSKYLASYPSYAELEKLSNTEEIRDCYNSLIELKKSLYIRSHHRDMDDEVSYSNINDHFMELLNKESRRSNNSSSNSRHKRNSNDSMDPDVTKESDAFLFAIYYANRENVAAMGSKRGGRGMSPHSEGTTTPSNKALSPTTYGEANSPSERMQKIDFNMNQKNTEMPAKHSCTPLQHENNYLNAYPNLNNVNGSKKISNVSTCPSLGVSSYSVGSPTQGDKKNVPSCSVSNERNKIGKDVTDEEKLDYVTEQLKTKSLNMVEARELLNSFAEKYSQFIFSDRSVFLKHVRGDGQEAQRQTLEGTAKGTEEGSPEANHHELSSLGDASMDPYRFIDRHNSIASDRSPKGRNLVGADENEPRHFPVREKIVLGNEHSVRCSDGPTEQQRAYQKNPRGVLLFPSQDANSGKGDSPRSKNEPTSEGVQSEREAKLEAEPHGSLKKGDVSGDENIKDIIDILVKSKYLREANYDDSLSSNVECSHERGRSSPRCLYCACMASLNRKGVEMENEGDCVAGSNYNHEVEDAKEVEDALKGSDQKDGHLHRDEDNVERHPPCEGEEKNSLCNSSCHYCTFYTKLLKMLRQNKGVERGNGYGMNKEGDNVDWHIRKHLSNIEGPSLMREDCSEEMLTTQVNSGSNSIPPVELCNRIFNYMMQKGGSERVARGSAKDMPDRSEQRRGEMEDGAKQRAMADAIRSGTTTGRIKKDLMSAFLQELFSSVPRENPDVKCCASLSEYTEGMRGRTHNGEDENGEFADYVGENARRYNHSHGRPNNGVQNFPRSVALKDEFERPPLQNMPYIKTDVQRKKDSNRFARQAQTNEFLPLGEKQSEFIMNKDNFELITNFINDVKVKNYSTCGEMKDHRTFHDRENSITDHILPRQSSKESRLKKKKMKKTKRTKKQNRHDNQNNNYAGQGSEKESQSESEKESINESENSVLSPSTRRTLNEKMFKVKSSDNLNNSLLVDSINNNV</sequence>
<feature type="compositionally biased region" description="Low complexity" evidence="1">
    <location>
        <begin position="1265"/>
        <end position="1275"/>
    </location>
</feature>
<reference evidence="2 3" key="1">
    <citation type="submission" date="2013-02" db="EMBL/GenBank/DDBJ databases">
        <title>The Genome Sequence of Plasmodium inui San Antonio 1.</title>
        <authorList>
            <consortium name="The Broad Institute Genome Sequencing Platform"/>
            <consortium name="The Broad Institute Genome Sequencing Center for Infectious Disease"/>
            <person name="Neafsey D."/>
            <person name="Cheeseman I."/>
            <person name="Volkman S."/>
            <person name="Adams J."/>
            <person name="Walker B."/>
            <person name="Young S.K."/>
            <person name="Zeng Q."/>
            <person name="Gargeya S."/>
            <person name="Fitzgerald M."/>
            <person name="Haas B."/>
            <person name="Abouelleil A."/>
            <person name="Alvarado L."/>
            <person name="Arachchi H.M."/>
            <person name="Berlin A.M."/>
            <person name="Chapman S.B."/>
            <person name="Dewar J."/>
            <person name="Goldberg J."/>
            <person name="Griggs A."/>
            <person name="Gujja S."/>
            <person name="Hansen M."/>
            <person name="Howarth C."/>
            <person name="Imamovic A."/>
            <person name="Larimer J."/>
            <person name="McCowan C."/>
            <person name="Murphy C."/>
            <person name="Neiman D."/>
            <person name="Pearson M."/>
            <person name="Priest M."/>
            <person name="Roberts A."/>
            <person name="Saif S."/>
            <person name="Shea T."/>
            <person name="Sisk P."/>
            <person name="Sykes S."/>
            <person name="Wortman J."/>
            <person name="Nusbaum C."/>
            <person name="Birren B."/>
        </authorList>
    </citation>
    <scope>NUCLEOTIDE SEQUENCE [LARGE SCALE GENOMIC DNA]</scope>
    <source>
        <strain evidence="2 3">San Antonio 1</strain>
    </source>
</reference>
<feature type="region of interest" description="Disordered" evidence="1">
    <location>
        <begin position="501"/>
        <end position="736"/>
    </location>
</feature>
<name>W7ASX9_9APIC</name>
<dbReference type="OrthoDB" id="378691at2759"/>
<feature type="region of interest" description="Disordered" evidence="1">
    <location>
        <begin position="1665"/>
        <end position="1685"/>
    </location>
</feature>
<feature type="region of interest" description="Disordered" evidence="1">
    <location>
        <begin position="198"/>
        <end position="224"/>
    </location>
</feature>
<evidence type="ECO:0000256" key="1">
    <source>
        <dbReference type="SAM" id="MobiDB-lite"/>
    </source>
</evidence>
<dbReference type="VEuPathDB" id="PlasmoDB:C922_00940"/>
<feature type="compositionally biased region" description="Basic and acidic residues" evidence="1">
    <location>
        <begin position="1864"/>
        <end position="1900"/>
    </location>
</feature>
<feature type="compositionally biased region" description="Basic and acidic residues" evidence="1">
    <location>
        <begin position="74"/>
        <end position="92"/>
    </location>
</feature>
<feature type="compositionally biased region" description="Basic and acidic residues" evidence="1">
    <location>
        <begin position="404"/>
        <end position="435"/>
    </location>
</feature>
<feature type="compositionally biased region" description="Basic and acidic residues" evidence="1">
    <location>
        <begin position="515"/>
        <end position="528"/>
    </location>
</feature>
<accession>W7ASX9</accession>
<dbReference type="EMBL" id="KI965462">
    <property type="protein sequence ID" value="EUD68541.1"/>
    <property type="molecule type" value="Genomic_DNA"/>
</dbReference>
<feature type="compositionally biased region" description="Polar residues" evidence="1">
    <location>
        <begin position="624"/>
        <end position="633"/>
    </location>
</feature>
<feature type="region of interest" description="Disordered" evidence="1">
    <location>
        <begin position="296"/>
        <end position="324"/>
    </location>
</feature>
<evidence type="ECO:0000313" key="3">
    <source>
        <dbReference type="Proteomes" id="UP000030640"/>
    </source>
</evidence>
<feature type="region of interest" description="Disordered" evidence="1">
    <location>
        <begin position="1758"/>
        <end position="1900"/>
    </location>
</feature>
<dbReference type="GeneID" id="20036214"/>
<feature type="compositionally biased region" description="Basic and acidic residues" evidence="1">
    <location>
        <begin position="667"/>
        <end position="702"/>
    </location>
</feature>
<feature type="region of interest" description="Disordered" evidence="1">
    <location>
        <begin position="1987"/>
        <end position="2014"/>
    </location>
</feature>
<dbReference type="RefSeq" id="XP_008814771.1">
    <property type="nucleotide sequence ID" value="XM_008816549.1"/>
</dbReference>
<dbReference type="Proteomes" id="UP000030640">
    <property type="component" value="Unassembled WGS sequence"/>
</dbReference>
<feature type="compositionally biased region" description="Basic and acidic residues" evidence="1">
    <location>
        <begin position="135"/>
        <end position="147"/>
    </location>
</feature>
<evidence type="ECO:0000313" key="2">
    <source>
        <dbReference type="EMBL" id="EUD68541.1"/>
    </source>
</evidence>
<feature type="compositionally biased region" description="Basic and acidic residues" evidence="1">
    <location>
        <begin position="765"/>
        <end position="789"/>
    </location>
</feature>
<gene>
    <name evidence="2" type="ORF">C922_00940</name>
</gene>
<feature type="region of interest" description="Disordered" evidence="1">
    <location>
        <begin position="2112"/>
        <end position="2141"/>
    </location>
</feature>
<feature type="region of interest" description="Disordered" evidence="1">
    <location>
        <begin position="931"/>
        <end position="973"/>
    </location>
</feature>
<feature type="compositionally biased region" description="Basic residues" evidence="1">
    <location>
        <begin position="2338"/>
        <end position="2354"/>
    </location>
</feature>
<feature type="compositionally biased region" description="Basic and acidic residues" evidence="1">
    <location>
        <begin position="212"/>
        <end position="224"/>
    </location>
</feature>
<proteinExistence type="predicted"/>
<feature type="region of interest" description="Disordered" evidence="1">
    <location>
        <begin position="1521"/>
        <end position="1545"/>
    </location>
</feature>
<feature type="compositionally biased region" description="Basic and acidic residues" evidence="1">
    <location>
        <begin position="1196"/>
        <end position="1208"/>
    </location>
</feature>
<protein>
    <submittedName>
        <fullName evidence="2">Uncharacterized protein</fullName>
    </submittedName>
</protein>
<feature type="compositionally biased region" description="Basic and acidic residues" evidence="1">
    <location>
        <begin position="2112"/>
        <end position="2138"/>
    </location>
</feature>
<feature type="compositionally biased region" description="Low complexity" evidence="1">
    <location>
        <begin position="445"/>
        <end position="463"/>
    </location>
</feature>
<feature type="region of interest" description="Disordered" evidence="1">
    <location>
        <begin position="1569"/>
        <end position="1601"/>
    </location>
</feature>
<feature type="region of interest" description="Disordered" evidence="1">
    <location>
        <begin position="1171"/>
        <end position="1275"/>
    </location>
</feature>
<feature type="compositionally biased region" description="Low complexity" evidence="1">
    <location>
        <begin position="1241"/>
        <end position="1258"/>
    </location>
</feature>
<feature type="compositionally biased region" description="Basic and acidic residues" evidence="1">
    <location>
        <begin position="818"/>
        <end position="829"/>
    </location>
</feature>
<feature type="region of interest" description="Disordered" evidence="1">
    <location>
        <begin position="755"/>
        <end position="848"/>
    </location>
</feature>
<feature type="compositionally biased region" description="Low complexity" evidence="1">
    <location>
        <begin position="1181"/>
        <end position="1195"/>
    </location>
</feature>
<feature type="region of interest" description="Disordered" evidence="1">
    <location>
        <begin position="74"/>
        <end position="147"/>
    </location>
</feature>
<feature type="compositionally biased region" description="Polar residues" evidence="1">
    <location>
        <begin position="1580"/>
        <end position="1601"/>
    </location>
</feature>
<feature type="compositionally biased region" description="Low complexity" evidence="1">
    <location>
        <begin position="389"/>
        <end position="401"/>
    </location>
</feature>
<feature type="compositionally biased region" description="Basic and acidic residues" evidence="1">
    <location>
        <begin position="1811"/>
        <end position="1822"/>
    </location>
</feature>
<feature type="region of interest" description="Disordered" evidence="1">
    <location>
        <begin position="1430"/>
        <end position="1459"/>
    </location>
</feature>
<organism evidence="2 3">
    <name type="scientific">Plasmodium inui San Antonio 1</name>
    <dbReference type="NCBI Taxonomy" id="1237626"/>
    <lineage>
        <taxon>Eukaryota</taxon>
        <taxon>Sar</taxon>
        <taxon>Alveolata</taxon>
        <taxon>Apicomplexa</taxon>
        <taxon>Aconoidasida</taxon>
        <taxon>Haemosporida</taxon>
        <taxon>Plasmodiidae</taxon>
        <taxon>Plasmodium</taxon>
        <taxon>Plasmodium (Plasmodium)</taxon>
    </lineage>
</organism>
<feature type="compositionally biased region" description="Basic and acidic residues" evidence="1">
    <location>
        <begin position="798"/>
        <end position="807"/>
    </location>
</feature>
<feature type="compositionally biased region" description="Basic residues" evidence="1">
    <location>
        <begin position="957"/>
        <end position="973"/>
    </location>
</feature>
<keyword evidence="3" id="KW-1185">Reference proteome</keyword>
<feature type="region of interest" description="Disordered" evidence="1">
    <location>
        <begin position="15"/>
        <end position="46"/>
    </location>
</feature>
<feature type="region of interest" description="Disordered" evidence="1">
    <location>
        <begin position="389"/>
        <end position="489"/>
    </location>
</feature>
<feature type="compositionally biased region" description="Basic and acidic residues" evidence="1">
    <location>
        <begin position="2368"/>
        <end position="2381"/>
    </location>
</feature>
<feature type="region of interest" description="Disordered" evidence="1">
    <location>
        <begin position="2319"/>
        <end position="2396"/>
    </location>
</feature>